<evidence type="ECO:0000313" key="1">
    <source>
        <dbReference type="EMBL" id="KIW63578.1"/>
    </source>
</evidence>
<organism evidence="1 2">
    <name type="scientific">Phialophora macrospora</name>
    <dbReference type="NCBI Taxonomy" id="1851006"/>
    <lineage>
        <taxon>Eukaryota</taxon>
        <taxon>Fungi</taxon>
        <taxon>Dikarya</taxon>
        <taxon>Ascomycota</taxon>
        <taxon>Pezizomycotina</taxon>
        <taxon>Eurotiomycetes</taxon>
        <taxon>Chaetothyriomycetidae</taxon>
        <taxon>Chaetothyriales</taxon>
        <taxon>Herpotrichiellaceae</taxon>
        <taxon>Phialophora</taxon>
    </lineage>
</organism>
<dbReference type="PANTHER" id="PTHR42085">
    <property type="entry name" value="F-BOX DOMAIN-CONTAINING PROTEIN"/>
    <property type="match status" value="1"/>
</dbReference>
<protein>
    <recommendedName>
        <fullName evidence="3">F-box domain-containing protein</fullName>
    </recommendedName>
</protein>
<reference evidence="1 2" key="1">
    <citation type="submission" date="2015-01" db="EMBL/GenBank/DDBJ databases">
        <title>The Genome Sequence of Capronia semiimmersa CBS27337.</title>
        <authorList>
            <consortium name="The Broad Institute Genomics Platform"/>
            <person name="Cuomo C."/>
            <person name="de Hoog S."/>
            <person name="Gorbushina A."/>
            <person name="Stielow B."/>
            <person name="Teixiera M."/>
            <person name="Abouelleil A."/>
            <person name="Chapman S.B."/>
            <person name="Priest M."/>
            <person name="Young S.K."/>
            <person name="Wortman J."/>
            <person name="Nusbaum C."/>
            <person name="Birren B."/>
        </authorList>
    </citation>
    <scope>NUCLEOTIDE SEQUENCE [LARGE SCALE GENOMIC DNA]</scope>
    <source>
        <strain evidence="1 2">CBS 27337</strain>
    </source>
</reference>
<dbReference type="InterPro" id="IPR038883">
    <property type="entry name" value="AN11006-like"/>
</dbReference>
<dbReference type="EMBL" id="KN846961">
    <property type="protein sequence ID" value="KIW63578.1"/>
    <property type="molecule type" value="Genomic_DNA"/>
</dbReference>
<keyword evidence="2" id="KW-1185">Reference proteome</keyword>
<gene>
    <name evidence="1" type="ORF">PV04_08566</name>
</gene>
<dbReference type="AlphaFoldDB" id="A0A0D2F6M3"/>
<accession>A0A0D2F6M3</accession>
<sequence>MPSWKDGLVNAFPIPQEHGKRYSSKKDKQSRSTLTEVESLVKTVGTLTLEGGPFRFFDLPAEIRNRIYHLILFSKPGYRLVDGRLRPCRTAIMATNKRTHQEAAYVLYSTTSFRLFPLQDFTPAPVIQELRPMYRAMVTKMEVTLGSSWTSPPKSWRVSKLLAKRLSKLSAVQTLRVFVELDPSLPMFEKYRVSFDFYTDFCGDLLRDVLVCVPQVTHIEMDGNPGVEVTGPLVTRLLKEAELKGKTCTIGPTKALATAAGVKEVFFQ</sequence>
<evidence type="ECO:0008006" key="3">
    <source>
        <dbReference type="Google" id="ProtNLM"/>
    </source>
</evidence>
<evidence type="ECO:0000313" key="2">
    <source>
        <dbReference type="Proteomes" id="UP000054266"/>
    </source>
</evidence>
<dbReference type="PANTHER" id="PTHR42085:SF2">
    <property type="entry name" value="F-BOX DOMAIN-CONTAINING PROTEIN"/>
    <property type="match status" value="1"/>
</dbReference>
<name>A0A0D2F6M3_9EURO</name>
<proteinExistence type="predicted"/>
<dbReference type="HOGENOM" id="CLU_057896_1_0_1"/>
<dbReference type="Proteomes" id="UP000054266">
    <property type="component" value="Unassembled WGS sequence"/>
</dbReference>